<feature type="transmembrane region" description="Helical" evidence="1">
    <location>
        <begin position="12"/>
        <end position="31"/>
    </location>
</feature>
<dbReference type="EMBL" id="JANQDX010000006">
    <property type="protein sequence ID" value="KAL0923320.1"/>
    <property type="molecule type" value="Genomic_DNA"/>
</dbReference>
<dbReference type="Proteomes" id="UP001552299">
    <property type="component" value="Unassembled WGS sequence"/>
</dbReference>
<keyword evidence="1" id="KW-0472">Membrane</keyword>
<name>A0ABD0VEF6_DENTH</name>
<keyword evidence="1" id="KW-1133">Transmembrane helix</keyword>
<gene>
    <name evidence="2" type="ORF">M5K25_007372</name>
</gene>
<evidence type="ECO:0000313" key="3">
    <source>
        <dbReference type="Proteomes" id="UP001552299"/>
    </source>
</evidence>
<dbReference type="AlphaFoldDB" id="A0ABD0VEF6"/>
<evidence type="ECO:0000256" key="1">
    <source>
        <dbReference type="SAM" id="Phobius"/>
    </source>
</evidence>
<protein>
    <submittedName>
        <fullName evidence="2">Uncharacterized protein</fullName>
    </submittedName>
</protein>
<reference evidence="2 3" key="1">
    <citation type="journal article" date="2024" name="Plant Biotechnol. J.">
        <title>Dendrobium thyrsiflorum genome and its molecular insights into genes involved in important horticultural traits.</title>
        <authorList>
            <person name="Chen B."/>
            <person name="Wang J.Y."/>
            <person name="Zheng P.J."/>
            <person name="Li K.L."/>
            <person name="Liang Y.M."/>
            <person name="Chen X.F."/>
            <person name="Zhang C."/>
            <person name="Zhao X."/>
            <person name="He X."/>
            <person name="Zhang G.Q."/>
            <person name="Liu Z.J."/>
            <person name="Xu Q."/>
        </authorList>
    </citation>
    <scope>NUCLEOTIDE SEQUENCE [LARGE SCALE GENOMIC DNA]</scope>
    <source>
        <strain evidence="2">GZMU011</strain>
    </source>
</reference>
<organism evidence="2 3">
    <name type="scientific">Dendrobium thyrsiflorum</name>
    <name type="common">Pinecone-like raceme dendrobium</name>
    <name type="synonym">Orchid</name>
    <dbReference type="NCBI Taxonomy" id="117978"/>
    <lineage>
        <taxon>Eukaryota</taxon>
        <taxon>Viridiplantae</taxon>
        <taxon>Streptophyta</taxon>
        <taxon>Embryophyta</taxon>
        <taxon>Tracheophyta</taxon>
        <taxon>Spermatophyta</taxon>
        <taxon>Magnoliopsida</taxon>
        <taxon>Liliopsida</taxon>
        <taxon>Asparagales</taxon>
        <taxon>Orchidaceae</taxon>
        <taxon>Epidendroideae</taxon>
        <taxon>Malaxideae</taxon>
        <taxon>Dendrobiinae</taxon>
        <taxon>Dendrobium</taxon>
    </lineage>
</organism>
<keyword evidence="1" id="KW-0812">Transmembrane</keyword>
<sequence length="139" mass="15860">MGKTKGPCLIDFIYTLALFSLFSPIIARVACKLKYFLLDYLRTQLTEGFVPYQSYPIDSLLKDLKPLKNIKALTMTTSSHYSQRVINMIASSVEDYIDRIFFSLTTAIDDNQISIQWQVLQHPPTFSSPANFSLSSTKY</sequence>
<accession>A0ABD0VEF6</accession>
<keyword evidence="3" id="KW-1185">Reference proteome</keyword>
<comment type="caution">
    <text evidence="2">The sequence shown here is derived from an EMBL/GenBank/DDBJ whole genome shotgun (WGS) entry which is preliminary data.</text>
</comment>
<evidence type="ECO:0000313" key="2">
    <source>
        <dbReference type="EMBL" id="KAL0923320.1"/>
    </source>
</evidence>
<proteinExistence type="predicted"/>